<protein>
    <submittedName>
        <fullName evidence="2">Uncharacterized protein</fullName>
    </submittedName>
</protein>
<sequence>MGKKGVPPPPDRHRRRGDPPRKPGRITPNMIGKQRDWALCPARSGLGKPVGRDMIAMRLAMIGYSDRIDPAPADESSKAISVTYKGFAIGRVGVSIAPPHPYLRDRGGFDPTKGVTGFPAPGHRNARRTFRM</sequence>
<name>A0A177K3W7_SPHYA</name>
<organism evidence="2 3">
    <name type="scientific">Sphingobium yanoikuyae</name>
    <name type="common">Sphingomonas yanoikuyae</name>
    <dbReference type="NCBI Taxonomy" id="13690"/>
    <lineage>
        <taxon>Bacteria</taxon>
        <taxon>Pseudomonadati</taxon>
        <taxon>Pseudomonadota</taxon>
        <taxon>Alphaproteobacteria</taxon>
        <taxon>Sphingomonadales</taxon>
        <taxon>Sphingomonadaceae</taxon>
        <taxon>Sphingobium</taxon>
    </lineage>
</organism>
<accession>A0A177K3W7</accession>
<feature type="region of interest" description="Disordered" evidence="1">
    <location>
        <begin position="1"/>
        <end position="29"/>
    </location>
</feature>
<proteinExistence type="predicted"/>
<dbReference type="EMBL" id="LSTR01000002">
    <property type="protein sequence ID" value="OAH48058.1"/>
    <property type="molecule type" value="Genomic_DNA"/>
</dbReference>
<feature type="region of interest" description="Disordered" evidence="1">
    <location>
        <begin position="100"/>
        <end position="132"/>
    </location>
</feature>
<comment type="caution">
    <text evidence="2">The sequence shown here is derived from an EMBL/GenBank/DDBJ whole genome shotgun (WGS) entry which is preliminary data.</text>
</comment>
<dbReference type="AlphaFoldDB" id="A0A177K3W7"/>
<dbReference type="Proteomes" id="UP000077262">
    <property type="component" value="Unassembled WGS sequence"/>
</dbReference>
<evidence type="ECO:0000256" key="1">
    <source>
        <dbReference type="SAM" id="MobiDB-lite"/>
    </source>
</evidence>
<reference evidence="2 3" key="1">
    <citation type="submission" date="2016-02" db="EMBL/GenBank/DDBJ databases">
        <authorList>
            <person name="Wen L."/>
            <person name="He K."/>
            <person name="Yang H."/>
        </authorList>
    </citation>
    <scope>NUCLEOTIDE SEQUENCE [LARGE SCALE GENOMIC DNA]</scope>
    <source>
        <strain evidence="2 3">CD09_2</strain>
    </source>
</reference>
<gene>
    <name evidence="2" type="ORF">AX777_16400</name>
</gene>
<evidence type="ECO:0000313" key="2">
    <source>
        <dbReference type="EMBL" id="OAH48058.1"/>
    </source>
</evidence>
<evidence type="ECO:0000313" key="3">
    <source>
        <dbReference type="Proteomes" id="UP000077262"/>
    </source>
</evidence>